<dbReference type="KEGG" id="cpb:Cphamn1_0272"/>
<dbReference type="STRING" id="331678.Cphamn1_0272"/>
<evidence type="ECO:0000313" key="1">
    <source>
        <dbReference type="EMBL" id="ACE03241.1"/>
    </source>
</evidence>
<dbReference type="InterPro" id="IPR036188">
    <property type="entry name" value="FAD/NAD-bd_sf"/>
</dbReference>
<dbReference type="OrthoDB" id="596378at2"/>
<dbReference type="PANTHER" id="PTHR32098:SF5">
    <property type="entry name" value="LYCOPENE BETA_EPSILON CYCLASE PROTEIN"/>
    <property type="match status" value="1"/>
</dbReference>
<accession>B3EL14</accession>
<sequence>MLDSIKNSYPLVYKYFCSLEGGEEHLRQIQELDRYWENIRERSCPTVVLDGGELPSGAAISGDYDLLYVGGTLGILHAAVMAEKYGWKVLLLDKHVAGKSTRDWNISREELHVLYEIGLFSEEEIEECIACRYKTGWAEFFVENGNQKRLYLDNVLDCAVNADQLLGKARKKILFNSANRVFDRTLFRKIYRFPDYVVVEAEDQNQDLFYYKARAFVDVMGIMSPVAMQLNDGCPQTHVCPTVGTIATGLENVDQEVGEILVSTEPADLSSGSGRQLIWEGFPAGGEKYITYLFFYDSVDSDNDKTLLGLFETYFRKLPDYKKPGPEFSIERPVFGIIPAYFHDGFTRTRVIADDHILMLGDAATLGSPLTFCGFGSLVRNLSRLTGNLHESLKVNSLDRVSLEAISAYEPNVATMANLMKYMCFNGKTDKPNFVNELMNEVMLVLDGLPVRYRKAMFRDSMQLGELLTVGIHVALKYPEVLMATPAKLGLNGSLGMIKNMVGWALSPTE</sequence>
<dbReference type="AlphaFoldDB" id="B3EL14"/>
<proteinExistence type="predicted"/>
<dbReference type="SUPFAM" id="SSF51905">
    <property type="entry name" value="FAD/NAD(P)-binding domain"/>
    <property type="match status" value="1"/>
</dbReference>
<dbReference type="eggNOG" id="COG0644">
    <property type="taxonomic scope" value="Bacteria"/>
</dbReference>
<dbReference type="PANTHER" id="PTHR32098">
    <property type="entry name" value="LYCOPENE BETA/EPSILON CYCLASE PROTEIN"/>
    <property type="match status" value="1"/>
</dbReference>
<gene>
    <name evidence="1" type="ordered locus">Cphamn1_0272</name>
</gene>
<protein>
    <submittedName>
        <fullName evidence="1">Uncharacterized protein</fullName>
    </submittedName>
</protein>
<reference evidence="1" key="1">
    <citation type="submission" date="2008-06" db="EMBL/GenBank/DDBJ databases">
        <title>Complete sequence of Chlorobium phaeobacteroides BS1.</title>
        <authorList>
            <consortium name="US DOE Joint Genome Institute"/>
            <person name="Lucas S."/>
            <person name="Copeland A."/>
            <person name="Lapidus A."/>
            <person name="Glavina del Rio T."/>
            <person name="Dalin E."/>
            <person name="Tice H."/>
            <person name="Bruce D."/>
            <person name="Goodwin L."/>
            <person name="Pitluck S."/>
            <person name="Schmutz J."/>
            <person name="Larimer F."/>
            <person name="Land M."/>
            <person name="Hauser L."/>
            <person name="Kyrpides N."/>
            <person name="Ovchinnikova G."/>
            <person name="Li T."/>
            <person name="Liu Z."/>
            <person name="Zhao F."/>
            <person name="Overmann J."/>
            <person name="Bryant D.A."/>
            <person name="Richardson P."/>
        </authorList>
    </citation>
    <scope>NUCLEOTIDE SEQUENCE [LARGE SCALE GENOMIC DNA]</scope>
    <source>
        <strain evidence="1">BS1</strain>
    </source>
</reference>
<organism evidence="1">
    <name type="scientific">Chlorobium phaeobacteroides (strain BS1)</name>
    <dbReference type="NCBI Taxonomy" id="331678"/>
    <lineage>
        <taxon>Bacteria</taxon>
        <taxon>Pseudomonadati</taxon>
        <taxon>Chlorobiota</taxon>
        <taxon>Chlorobiia</taxon>
        <taxon>Chlorobiales</taxon>
        <taxon>Chlorobiaceae</taxon>
        <taxon>Chlorobium/Pelodictyon group</taxon>
        <taxon>Chlorobium</taxon>
    </lineage>
</organism>
<dbReference type="EMBL" id="CP001101">
    <property type="protein sequence ID" value="ACE03241.1"/>
    <property type="molecule type" value="Genomic_DNA"/>
</dbReference>
<dbReference type="Gene3D" id="3.50.50.60">
    <property type="entry name" value="FAD/NAD(P)-binding domain"/>
    <property type="match status" value="1"/>
</dbReference>
<name>B3EL14_CHLPB</name>
<dbReference type="HOGENOM" id="CLU_025669_0_0_10"/>